<dbReference type="EMBL" id="BEGY01000014">
    <property type="protein sequence ID" value="GAX75959.1"/>
    <property type="molecule type" value="Genomic_DNA"/>
</dbReference>
<protein>
    <submittedName>
        <fullName evidence="2">Uncharacterized protein</fullName>
    </submittedName>
</protein>
<name>A0A250WZ37_9CHLO</name>
<dbReference type="Pfam" id="PF13181">
    <property type="entry name" value="TPR_8"/>
    <property type="match status" value="2"/>
</dbReference>
<evidence type="ECO:0000313" key="3">
    <source>
        <dbReference type="Proteomes" id="UP000232323"/>
    </source>
</evidence>
<dbReference type="STRING" id="1157962.A0A250WZ37"/>
<feature type="repeat" description="TPR" evidence="1">
    <location>
        <begin position="320"/>
        <end position="353"/>
    </location>
</feature>
<dbReference type="InterPro" id="IPR019734">
    <property type="entry name" value="TPR_rpt"/>
</dbReference>
<dbReference type="Proteomes" id="UP000232323">
    <property type="component" value="Unassembled WGS sequence"/>
</dbReference>
<dbReference type="PANTHER" id="PTHR44102:SF5">
    <property type="entry name" value="PROTEIN NPG1"/>
    <property type="match status" value="1"/>
</dbReference>
<dbReference type="AlphaFoldDB" id="A0A250WZ37"/>
<organism evidence="2 3">
    <name type="scientific">Chlamydomonas eustigma</name>
    <dbReference type="NCBI Taxonomy" id="1157962"/>
    <lineage>
        <taxon>Eukaryota</taxon>
        <taxon>Viridiplantae</taxon>
        <taxon>Chlorophyta</taxon>
        <taxon>core chlorophytes</taxon>
        <taxon>Chlorophyceae</taxon>
        <taxon>CS clade</taxon>
        <taxon>Chlamydomonadales</taxon>
        <taxon>Chlamydomonadaceae</taxon>
        <taxon>Chlamydomonas</taxon>
    </lineage>
</organism>
<dbReference type="PANTHER" id="PTHR44102">
    <property type="entry name" value="PROTEIN NPG1"/>
    <property type="match status" value="1"/>
</dbReference>
<gene>
    <name evidence="2" type="ORF">CEUSTIGMA_g3402.t1</name>
</gene>
<dbReference type="InterPro" id="IPR011990">
    <property type="entry name" value="TPR-like_helical_dom_sf"/>
</dbReference>
<dbReference type="InterPro" id="IPR043376">
    <property type="entry name" value="NPG1-like"/>
</dbReference>
<dbReference type="Gene3D" id="1.25.40.10">
    <property type="entry name" value="Tetratricopeptide repeat domain"/>
    <property type="match status" value="2"/>
</dbReference>
<keyword evidence="1" id="KW-0802">TPR repeat</keyword>
<accession>A0A250WZ37</accession>
<evidence type="ECO:0000313" key="2">
    <source>
        <dbReference type="EMBL" id="GAX75959.1"/>
    </source>
</evidence>
<reference evidence="2 3" key="1">
    <citation type="submission" date="2017-08" db="EMBL/GenBank/DDBJ databases">
        <title>Acidophilic green algal genome provides insights into adaptation to an acidic environment.</title>
        <authorList>
            <person name="Hirooka S."/>
            <person name="Hirose Y."/>
            <person name="Kanesaki Y."/>
            <person name="Higuchi S."/>
            <person name="Fujiwara T."/>
            <person name="Onuma R."/>
            <person name="Era A."/>
            <person name="Ohbayashi R."/>
            <person name="Uzuka A."/>
            <person name="Nozaki H."/>
            <person name="Yoshikawa H."/>
            <person name="Miyagishima S.Y."/>
        </authorList>
    </citation>
    <scope>NUCLEOTIDE SEQUENCE [LARGE SCALE GENOMIC DNA]</scope>
    <source>
        <strain evidence="2 3">NIES-2499</strain>
    </source>
</reference>
<comment type="caution">
    <text evidence="2">The sequence shown here is derived from an EMBL/GenBank/DDBJ whole genome shotgun (WGS) entry which is preliminary data.</text>
</comment>
<keyword evidence="3" id="KW-1185">Reference proteome</keyword>
<dbReference type="PROSITE" id="PS50005">
    <property type="entry name" value="TPR"/>
    <property type="match status" value="1"/>
</dbReference>
<proteinExistence type="predicted"/>
<dbReference type="SUPFAM" id="SSF48452">
    <property type="entry name" value="TPR-like"/>
    <property type="match status" value="2"/>
</dbReference>
<sequence length="438" mass="46029">MGITCADALRQLRIGETAKGKLLLETLVHTDPKDVQSFITLAQACLDQNNTEGFDQAVLHARQAYDLKVAPETSISLAVALGSSSRLIHCSDETRQAARGEAIRILQKYIEEDNAGSWKALLKYNLAVLLAEVGQLDASIHTASSALEISSTSTTSVLTSVLDPDGDGALGCTGRQQLTTLCLVLLGMLMSAKQEHQAALRLLTAAPTPSEWRGSAAASTATATATPSLHTSEVLLAKLKSRLLSDGSFSSGGDVQAAMTVLAQLKRRIAAATVGLSSTLEVALTAQVWQELALLCASSSDNTNAAFCAEQALLHCPWQAQSHHVLGVVHEAAGQAAAAMEAFNTALALDPCHAPSLISLGTMYRRHGTPADLALSRDLLTDALRCNPSSVTAWHQLGLACSGLGHREEAEKNLRTAVGMAAESPALPFAECPLILSI</sequence>
<evidence type="ECO:0000256" key="1">
    <source>
        <dbReference type="PROSITE-ProRule" id="PRU00339"/>
    </source>
</evidence>
<dbReference type="SMART" id="SM00028">
    <property type="entry name" value="TPR"/>
    <property type="match status" value="4"/>
</dbReference>
<dbReference type="OrthoDB" id="545197at2759"/>